<reference evidence="2 3" key="1">
    <citation type="journal article" date="2019" name="Int. J. Syst. Evol. Microbiol.">
        <title>The Global Catalogue of Microorganisms (GCM) 10K type strain sequencing project: providing services to taxonomists for standard genome sequencing and annotation.</title>
        <authorList>
            <consortium name="The Broad Institute Genomics Platform"/>
            <consortium name="The Broad Institute Genome Sequencing Center for Infectious Disease"/>
            <person name="Wu L."/>
            <person name="Ma J."/>
        </authorList>
    </citation>
    <scope>NUCLEOTIDE SEQUENCE [LARGE SCALE GENOMIC DNA]</scope>
    <source>
        <strain evidence="2 3">JCM 15933</strain>
    </source>
</reference>
<evidence type="ECO:0000313" key="3">
    <source>
        <dbReference type="Proteomes" id="UP001501470"/>
    </source>
</evidence>
<keyword evidence="3" id="KW-1185">Reference proteome</keyword>
<dbReference type="SUPFAM" id="SSF52777">
    <property type="entry name" value="CoA-dependent acyltransferases"/>
    <property type="match status" value="2"/>
</dbReference>
<name>A0ABN2A708_9ACTN</name>
<dbReference type="InterPro" id="IPR023213">
    <property type="entry name" value="CAT-like_dom_sf"/>
</dbReference>
<evidence type="ECO:0000259" key="1">
    <source>
        <dbReference type="Pfam" id="PF00668"/>
    </source>
</evidence>
<dbReference type="RefSeq" id="WP_344502374.1">
    <property type="nucleotide sequence ID" value="NZ_BAAAQD010000005.1"/>
</dbReference>
<dbReference type="Gene3D" id="3.30.559.10">
    <property type="entry name" value="Chloramphenicol acetyltransferase-like domain"/>
    <property type="match status" value="1"/>
</dbReference>
<comment type="caution">
    <text evidence="2">The sequence shown here is derived from an EMBL/GenBank/DDBJ whole genome shotgun (WGS) entry which is preliminary data.</text>
</comment>
<feature type="domain" description="Condensation" evidence="1">
    <location>
        <begin position="61"/>
        <end position="291"/>
    </location>
</feature>
<dbReference type="Proteomes" id="UP001501470">
    <property type="component" value="Unassembled WGS sequence"/>
</dbReference>
<dbReference type="InterPro" id="IPR001242">
    <property type="entry name" value="Condensation_dom"/>
</dbReference>
<sequence>MVSYIQVSFEGAGAGTGGLAWGQQQVWRAIVEVGASMSMGGAVPVTDGRTVEDIAAELRFLMSRYAALRSRLVFTEPWHATSVDACHLVQQEIAAEGTAALEVHDAGPDEDPAEIAGALFAEWKARNFDYAHEWPIREAVVRQDGAVTHVVVQISHLVADGSALGTMIRSLFSRESPYTAMQPLDLVAAQRSSSRTTDTAMRYWEAALRQLPPRRLPAAVDRGEPRWRQVVWRSTALLLASRRAAALLGTDTGSVLLAAYAVACHEVTGQRAPFATQVIVSNRFRPGLADVISPLAQNGLAVLDVAGLAPREVVDQARRAFLNASKHAYYDPAARLALFDRRGGVDLAVFYNDRRVGILEAQGPLAEVPAAAEVEAARPLTALVSERPLPFFNEQLMVNVDDVVDTVQLTVEVDTHHLAMADLHRLLLAMEAFAVAAALDQAGAPDETAALDQPAVLEQAGALGQAAALDQAVAST</sequence>
<dbReference type="Gene3D" id="3.30.559.30">
    <property type="entry name" value="Nonribosomal peptide synthetase, condensation domain"/>
    <property type="match status" value="1"/>
</dbReference>
<protein>
    <recommendedName>
        <fullName evidence="1">Condensation domain-containing protein</fullName>
    </recommendedName>
</protein>
<organism evidence="2 3">
    <name type="scientific">Dactylosporangium maewongense</name>
    <dbReference type="NCBI Taxonomy" id="634393"/>
    <lineage>
        <taxon>Bacteria</taxon>
        <taxon>Bacillati</taxon>
        <taxon>Actinomycetota</taxon>
        <taxon>Actinomycetes</taxon>
        <taxon>Micromonosporales</taxon>
        <taxon>Micromonosporaceae</taxon>
        <taxon>Dactylosporangium</taxon>
    </lineage>
</organism>
<dbReference type="EMBL" id="BAAAQD010000005">
    <property type="protein sequence ID" value="GAA1512776.1"/>
    <property type="molecule type" value="Genomic_DNA"/>
</dbReference>
<accession>A0ABN2A708</accession>
<proteinExistence type="predicted"/>
<dbReference type="Pfam" id="PF00668">
    <property type="entry name" value="Condensation"/>
    <property type="match status" value="1"/>
</dbReference>
<gene>
    <name evidence="2" type="ORF">GCM10009827_028920</name>
</gene>
<evidence type="ECO:0000313" key="2">
    <source>
        <dbReference type="EMBL" id="GAA1512776.1"/>
    </source>
</evidence>